<evidence type="ECO:0000256" key="3">
    <source>
        <dbReference type="ARBA" id="ARBA00012438"/>
    </source>
</evidence>
<dbReference type="SUPFAM" id="SSF55874">
    <property type="entry name" value="ATPase domain of HSP90 chaperone/DNA topoisomerase II/histidine kinase"/>
    <property type="match status" value="1"/>
</dbReference>
<sequence>MAIFNKVETLYNKCIIIAPKDGVYIIKDLILNAGIMISYFFLVSIIVKEPFRPDLSRSEQIKAAFSAAFLGILLMYFSVEVTNNIRLDLRNIPIIIIAAFSGPVPAMLAGGLIALARYLLFGFNEASLIAALSIIVTTLGVAAVTRMGRLWRVWSLATAWSLICTLGLLALGLWGTDKLWSSAAAFSLISVVGGAGVTYLVELLKSSAVMARQNRKYLQQSLLQNEQLEAQNEEIVTQQDELETMLKKNESQYGMIERILQASSDGVILCDASGHIRYSNEQMKQLGLGCAHWDNIMVWLHSWQRLVQPANLKLREHAEDVLAGREASYRVRFSMPLDKVRYYIEMRVEPVSTDQEEAEFLFLFRDRSEEEKADEIKNEFISVVSHELRTPLSSVQGFLEILLHRDLTEEKQKRYLQTVYNESLRLSHLINDFLDIQRLEAGREEYHFELMELCSFSEEMIGEWQQSKQKHQLFLQVANEKLSVLADRDKLKQVYLNLLSNAVKYSPEAERVDVRILRIGSDVQIDFVDYGLGIPDDAKSKIFEQFYRVDNSDRRKIGGSGLGLTIVKKIVEAHGGSVTFESVFGEGTTFSVRLPISNRIEFEQP</sequence>
<dbReference type="PANTHER" id="PTHR43711">
    <property type="entry name" value="TWO-COMPONENT HISTIDINE KINASE"/>
    <property type="match status" value="1"/>
</dbReference>
<dbReference type="InterPro" id="IPR004358">
    <property type="entry name" value="Sig_transdc_His_kin-like_C"/>
</dbReference>
<dbReference type="Gene3D" id="3.30.450.20">
    <property type="entry name" value="PAS domain"/>
    <property type="match status" value="1"/>
</dbReference>
<evidence type="ECO:0000256" key="11">
    <source>
        <dbReference type="ARBA" id="ARBA00022989"/>
    </source>
</evidence>
<evidence type="ECO:0000256" key="10">
    <source>
        <dbReference type="ARBA" id="ARBA00022840"/>
    </source>
</evidence>
<evidence type="ECO:0000256" key="2">
    <source>
        <dbReference type="ARBA" id="ARBA00004651"/>
    </source>
</evidence>
<dbReference type="InterPro" id="IPR005467">
    <property type="entry name" value="His_kinase_dom"/>
</dbReference>
<keyword evidence="12" id="KW-0902">Two-component regulatory system</keyword>
<dbReference type="InterPro" id="IPR036890">
    <property type="entry name" value="HATPase_C_sf"/>
</dbReference>
<keyword evidence="11 15" id="KW-1133">Transmembrane helix</keyword>
<reference evidence="17 18" key="1">
    <citation type="submission" date="2022-09" db="EMBL/GenBank/DDBJ databases">
        <authorList>
            <person name="Han X.L."/>
            <person name="Wang Q."/>
            <person name="Lu T."/>
        </authorList>
    </citation>
    <scope>NUCLEOTIDE SEQUENCE [LARGE SCALE GENOMIC DNA]</scope>
    <source>
        <strain evidence="17 18">WQ 127069</strain>
    </source>
</reference>
<comment type="catalytic activity">
    <reaction evidence="1">
        <text>ATP + protein L-histidine = ADP + protein N-phospho-L-histidine.</text>
        <dbReference type="EC" id="2.7.13.3"/>
    </reaction>
</comment>
<evidence type="ECO:0000256" key="14">
    <source>
        <dbReference type="SAM" id="Coils"/>
    </source>
</evidence>
<dbReference type="EMBL" id="JAOQIO010000077">
    <property type="protein sequence ID" value="MCU6794048.1"/>
    <property type="molecule type" value="Genomic_DNA"/>
</dbReference>
<keyword evidence="7 15" id="KW-0812">Transmembrane</keyword>
<evidence type="ECO:0000256" key="6">
    <source>
        <dbReference type="ARBA" id="ARBA00022679"/>
    </source>
</evidence>
<evidence type="ECO:0000256" key="7">
    <source>
        <dbReference type="ARBA" id="ARBA00022692"/>
    </source>
</evidence>
<dbReference type="InterPro" id="IPR013656">
    <property type="entry name" value="PAS_4"/>
</dbReference>
<keyword evidence="14" id="KW-0175">Coiled coil</keyword>
<dbReference type="SUPFAM" id="SSF47384">
    <property type="entry name" value="Homodimeric domain of signal transducing histidine kinase"/>
    <property type="match status" value="1"/>
</dbReference>
<dbReference type="PRINTS" id="PR00344">
    <property type="entry name" value="BCTRLSENSOR"/>
</dbReference>
<dbReference type="InterPro" id="IPR003594">
    <property type="entry name" value="HATPase_dom"/>
</dbReference>
<feature type="transmembrane region" description="Helical" evidence="15">
    <location>
        <begin position="126"/>
        <end position="144"/>
    </location>
</feature>
<dbReference type="PROSITE" id="PS50109">
    <property type="entry name" value="HIS_KIN"/>
    <property type="match status" value="1"/>
</dbReference>
<dbReference type="Gene3D" id="3.30.565.10">
    <property type="entry name" value="Histidine kinase-like ATPase, C-terminal domain"/>
    <property type="match status" value="1"/>
</dbReference>
<dbReference type="Gene3D" id="1.10.1760.20">
    <property type="match status" value="1"/>
</dbReference>
<feature type="transmembrane region" description="Helical" evidence="15">
    <location>
        <begin position="180"/>
        <end position="201"/>
    </location>
</feature>
<keyword evidence="9" id="KW-0418">Kinase</keyword>
<evidence type="ECO:0000259" key="16">
    <source>
        <dbReference type="PROSITE" id="PS50109"/>
    </source>
</evidence>
<keyword evidence="8" id="KW-0547">Nucleotide-binding</keyword>
<dbReference type="GO" id="GO:0005524">
    <property type="term" value="F:ATP binding"/>
    <property type="evidence" value="ECO:0007669"/>
    <property type="project" value="UniProtKB-KW"/>
</dbReference>
<dbReference type="Proteomes" id="UP001652445">
    <property type="component" value="Unassembled WGS sequence"/>
</dbReference>
<dbReference type="InterPro" id="IPR035965">
    <property type="entry name" value="PAS-like_dom_sf"/>
</dbReference>
<dbReference type="Gene3D" id="1.10.287.130">
    <property type="match status" value="1"/>
</dbReference>
<dbReference type="CDD" id="cd00082">
    <property type="entry name" value="HisKA"/>
    <property type="match status" value="1"/>
</dbReference>
<keyword evidence="4" id="KW-1003">Cell membrane</keyword>
<evidence type="ECO:0000256" key="5">
    <source>
        <dbReference type="ARBA" id="ARBA00022553"/>
    </source>
</evidence>
<comment type="caution">
    <text evidence="17">The sequence shown here is derived from an EMBL/GenBank/DDBJ whole genome shotgun (WGS) entry which is preliminary data.</text>
</comment>
<dbReference type="SMART" id="SM00388">
    <property type="entry name" value="HisKA"/>
    <property type="match status" value="1"/>
</dbReference>
<evidence type="ECO:0000256" key="9">
    <source>
        <dbReference type="ARBA" id="ARBA00022777"/>
    </source>
</evidence>
<feature type="transmembrane region" description="Helical" evidence="15">
    <location>
        <begin position="151"/>
        <end position="174"/>
    </location>
</feature>
<dbReference type="Pfam" id="PF00512">
    <property type="entry name" value="HisKA"/>
    <property type="match status" value="1"/>
</dbReference>
<comment type="subcellular location">
    <subcellularLocation>
        <location evidence="2">Cell membrane</location>
        <topology evidence="2">Multi-pass membrane protein</topology>
    </subcellularLocation>
</comment>
<name>A0ABT2UHC6_9BACL</name>
<evidence type="ECO:0000256" key="1">
    <source>
        <dbReference type="ARBA" id="ARBA00000085"/>
    </source>
</evidence>
<evidence type="ECO:0000313" key="17">
    <source>
        <dbReference type="EMBL" id="MCU6794048.1"/>
    </source>
</evidence>
<gene>
    <name evidence="17" type="ORF">OB236_18255</name>
</gene>
<organism evidence="17 18">
    <name type="scientific">Paenibacillus baimaensis</name>
    <dbReference type="NCBI Taxonomy" id="2982185"/>
    <lineage>
        <taxon>Bacteria</taxon>
        <taxon>Bacillati</taxon>
        <taxon>Bacillota</taxon>
        <taxon>Bacilli</taxon>
        <taxon>Bacillales</taxon>
        <taxon>Paenibacillaceae</taxon>
        <taxon>Paenibacillus</taxon>
    </lineage>
</organism>
<feature type="transmembrane region" description="Helical" evidence="15">
    <location>
        <begin position="29"/>
        <end position="47"/>
    </location>
</feature>
<keyword evidence="18" id="KW-1185">Reference proteome</keyword>
<keyword evidence="6" id="KW-0808">Transferase</keyword>
<dbReference type="PANTHER" id="PTHR43711:SF1">
    <property type="entry name" value="HISTIDINE KINASE 1"/>
    <property type="match status" value="1"/>
</dbReference>
<keyword evidence="5" id="KW-0597">Phosphoprotein</keyword>
<dbReference type="InterPro" id="IPR050736">
    <property type="entry name" value="Sensor_HK_Regulatory"/>
</dbReference>
<keyword evidence="13 15" id="KW-0472">Membrane</keyword>
<evidence type="ECO:0000256" key="12">
    <source>
        <dbReference type="ARBA" id="ARBA00023012"/>
    </source>
</evidence>
<evidence type="ECO:0000256" key="8">
    <source>
        <dbReference type="ARBA" id="ARBA00022741"/>
    </source>
</evidence>
<feature type="domain" description="Histidine kinase" evidence="16">
    <location>
        <begin position="383"/>
        <end position="598"/>
    </location>
</feature>
<feature type="transmembrane region" description="Helical" evidence="15">
    <location>
        <begin position="63"/>
        <end position="82"/>
    </location>
</feature>
<dbReference type="InterPro" id="IPR011620">
    <property type="entry name" value="Sig_transdc_His_kinase_LytS_TM"/>
</dbReference>
<protein>
    <recommendedName>
        <fullName evidence="3">histidine kinase</fullName>
        <ecNumber evidence="3">2.7.13.3</ecNumber>
    </recommendedName>
</protein>
<dbReference type="CDD" id="cd00075">
    <property type="entry name" value="HATPase"/>
    <property type="match status" value="1"/>
</dbReference>
<feature type="coiled-coil region" evidence="14">
    <location>
        <begin position="218"/>
        <end position="248"/>
    </location>
</feature>
<evidence type="ECO:0000256" key="13">
    <source>
        <dbReference type="ARBA" id="ARBA00023136"/>
    </source>
</evidence>
<dbReference type="InterPro" id="IPR003661">
    <property type="entry name" value="HisK_dim/P_dom"/>
</dbReference>
<dbReference type="SMART" id="SM00387">
    <property type="entry name" value="HATPase_c"/>
    <property type="match status" value="1"/>
</dbReference>
<dbReference type="Pfam" id="PF08448">
    <property type="entry name" value="PAS_4"/>
    <property type="match status" value="1"/>
</dbReference>
<evidence type="ECO:0000256" key="15">
    <source>
        <dbReference type="SAM" id="Phobius"/>
    </source>
</evidence>
<accession>A0ABT2UHC6</accession>
<keyword evidence="10 17" id="KW-0067">ATP-binding</keyword>
<evidence type="ECO:0000256" key="4">
    <source>
        <dbReference type="ARBA" id="ARBA00022475"/>
    </source>
</evidence>
<dbReference type="RefSeq" id="WP_262685273.1">
    <property type="nucleotide sequence ID" value="NZ_JAOQIO010000077.1"/>
</dbReference>
<evidence type="ECO:0000313" key="18">
    <source>
        <dbReference type="Proteomes" id="UP001652445"/>
    </source>
</evidence>
<proteinExistence type="predicted"/>
<dbReference type="EC" id="2.7.13.3" evidence="3"/>
<dbReference type="InterPro" id="IPR036097">
    <property type="entry name" value="HisK_dim/P_sf"/>
</dbReference>
<feature type="transmembrane region" description="Helical" evidence="15">
    <location>
        <begin position="94"/>
        <end position="120"/>
    </location>
</feature>
<dbReference type="Pfam" id="PF07694">
    <property type="entry name" value="5TM-5TMR_LYT"/>
    <property type="match status" value="1"/>
</dbReference>
<dbReference type="Pfam" id="PF02518">
    <property type="entry name" value="HATPase_c"/>
    <property type="match status" value="1"/>
</dbReference>
<dbReference type="SUPFAM" id="SSF55785">
    <property type="entry name" value="PYP-like sensor domain (PAS domain)"/>
    <property type="match status" value="1"/>
</dbReference>